<dbReference type="OrthoDB" id="396415at2"/>
<keyword evidence="1" id="KW-1133">Transmembrane helix</keyword>
<comment type="caution">
    <text evidence="2">The sequence shown here is derived from an EMBL/GenBank/DDBJ whole genome shotgun (WGS) entry which is preliminary data.</text>
</comment>
<organism evidence="2 3">
    <name type="scientific">Spiroplasma poulsonii</name>
    <dbReference type="NCBI Taxonomy" id="2138"/>
    <lineage>
        <taxon>Bacteria</taxon>
        <taxon>Bacillati</taxon>
        <taxon>Mycoplasmatota</taxon>
        <taxon>Mollicutes</taxon>
        <taxon>Entomoplasmatales</taxon>
        <taxon>Spiroplasmataceae</taxon>
        <taxon>Spiroplasma</taxon>
    </lineage>
</organism>
<dbReference type="PROSITE" id="PS51257">
    <property type="entry name" value="PROKAR_LIPOPROTEIN"/>
    <property type="match status" value="1"/>
</dbReference>
<keyword evidence="1" id="KW-0812">Transmembrane</keyword>
<evidence type="ECO:0000313" key="2">
    <source>
        <dbReference type="EMBL" id="PQM31748.1"/>
    </source>
</evidence>
<dbReference type="Proteomes" id="UP000031565">
    <property type="component" value="Unassembled WGS sequence"/>
</dbReference>
<evidence type="ECO:0000256" key="1">
    <source>
        <dbReference type="SAM" id="Phobius"/>
    </source>
</evidence>
<feature type="transmembrane region" description="Helical" evidence="1">
    <location>
        <begin position="80"/>
        <end position="101"/>
    </location>
</feature>
<dbReference type="AlphaFoldDB" id="A0A2P6FE53"/>
<keyword evidence="1" id="KW-0472">Membrane</keyword>
<feature type="transmembrane region" description="Helical" evidence="1">
    <location>
        <begin position="45"/>
        <end position="68"/>
    </location>
</feature>
<name>A0A2P6FE53_9MOLU</name>
<sequence length="102" mass="11647">MRQKNDSHNKFCLSYFIWLGCNYVVSITFVGTFATLSNLDAPNAIGIHVLWIIVLEGLIVGVCAHICARLAWIHHSYNNSGIYIFVRTSFGRFWGIFVTFMQ</sequence>
<dbReference type="STRING" id="2138.SMSRO_v1c15250"/>
<feature type="transmembrane region" description="Helical" evidence="1">
    <location>
        <begin position="12"/>
        <end position="33"/>
    </location>
</feature>
<dbReference type="RefSeq" id="WP_052443517.1">
    <property type="nucleotide sequence ID" value="NZ_CM020866.1"/>
</dbReference>
<proteinExistence type="predicted"/>
<reference evidence="2 3" key="1">
    <citation type="journal article" date="2015" name="MBio">
        <title>Genome sequence of the Drosophila melanogaster male-killing Spiroplasma strain MSRO endosymbiont.</title>
        <authorList>
            <person name="Paredes J.C."/>
            <person name="Herren J.K."/>
            <person name="Schupfer F."/>
            <person name="Marin R."/>
            <person name="Claverol S."/>
            <person name="Kuo C.H."/>
            <person name="Lemaitre B."/>
            <person name="Beven L."/>
        </authorList>
    </citation>
    <scope>NUCLEOTIDE SEQUENCE [LARGE SCALE GENOMIC DNA]</scope>
    <source>
        <strain evidence="2 3">MSRO</strain>
    </source>
</reference>
<gene>
    <name evidence="2" type="ORF">SMSRO_SF015990</name>
</gene>
<accession>A0A2P6FE53</accession>
<dbReference type="EMBL" id="JTLV02000001">
    <property type="protein sequence ID" value="PQM31748.1"/>
    <property type="molecule type" value="Genomic_DNA"/>
</dbReference>
<keyword evidence="3" id="KW-1185">Reference proteome</keyword>
<evidence type="ECO:0000313" key="3">
    <source>
        <dbReference type="Proteomes" id="UP000031565"/>
    </source>
</evidence>
<protein>
    <submittedName>
        <fullName evidence="2">Uncharacterized protein</fullName>
    </submittedName>
</protein>